<feature type="region of interest" description="Disordered" evidence="2">
    <location>
        <begin position="353"/>
        <end position="426"/>
    </location>
</feature>
<feature type="compositionally biased region" description="Polar residues" evidence="2">
    <location>
        <begin position="151"/>
        <end position="165"/>
    </location>
</feature>
<feature type="compositionally biased region" description="Low complexity" evidence="2">
    <location>
        <begin position="254"/>
        <end position="278"/>
    </location>
</feature>
<feature type="compositionally biased region" description="Low complexity" evidence="2">
    <location>
        <begin position="100"/>
        <end position="133"/>
    </location>
</feature>
<dbReference type="InterPro" id="IPR000571">
    <property type="entry name" value="Znf_CCCH"/>
</dbReference>
<feature type="compositionally biased region" description="Basic residues" evidence="2">
    <location>
        <begin position="413"/>
        <end position="426"/>
    </location>
</feature>
<reference evidence="4" key="1">
    <citation type="submission" date="2018-02" db="EMBL/GenBank/DDBJ databases">
        <authorList>
            <person name="Silar P."/>
        </authorList>
    </citation>
    <scope>NUCLEOTIDE SEQUENCE [LARGE SCALE GENOMIC DNA]</scope>
    <source>
        <strain evidence="4">T</strain>
    </source>
</reference>
<protein>
    <recommendedName>
        <fullName evidence="3">C3H1-type domain-containing protein</fullName>
    </recommendedName>
</protein>
<evidence type="ECO:0000256" key="2">
    <source>
        <dbReference type="SAM" id="MobiDB-lite"/>
    </source>
</evidence>
<accession>A0ABY6RU03</accession>
<keyword evidence="1" id="KW-0863">Zinc-finger</keyword>
<keyword evidence="1" id="KW-0479">Metal-binding</keyword>
<proteinExistence type="predicted"/>
<feature type="compositionally biased region" description="Low complexity" evidence="2">
    <location>
        <begin position="217"/>
        <end position="232"/>
    </location>
</feature>
<feature type="zinc finger region" description="C3H1-type" evidence="1">
    <location>
        <begin position="300"/>
        <end position="328"/>
    </location>
</feature>
<feature type="compositionally biased region" description="Pro residues" evidence="2">
    <location>
        <begin position="358"/>
        <end position="370"/>
    </location>
</feature>
<keyword evidence="1" id="KW-0862">Zinc</keyword>
<organism evidence="4 5">
    <name type="scientific">Podospora comata</name>
    <dbReference type="NCBI Taxonomy" id="48703"/>
    <lineage>
        <taxon>Eukaryota</taxon>
        <taxon>Fungi</taxon>
        <taxon>Dikarya</taxon>
        <taxon>Ascomycota</taxon>
        <taxon>Pezizomycotina</taxon>
        <taxon>Sordariomycetes</taxon>
        <taxon>Sordariomycetidae</taxon>
        <taxon>Sordariales</taxon>
        <taxon>Podosporaceae</taxon>
        <taxon>Podospora</taxon>
    </lineage>
</organism>
<evidence type="ECO:0000313" key="5">
    <source>
        <dbReference type="Proteomes" id="UP000280685"/>
    </source>
</evidence>
<feature type="compositionally biased region" description="Low complexity" evidence="2">
    <location>
        <begin position="289"/>
        <end position="299"/>
    </location>
</feature>
<feature type="domain" description="C3H1-type" evidence="3">
    <location>
        <begin position="300"/>
        <end position="328"/>
    </location>
</feature>
<dbReference type="Proteomes" id="UP000280685">
    <property type="component" value="Chromosome 1"/>
</dbReference>
<evidence type="ECO:0000256" key="1">
    <source>
        <dbReference type="PROSITE-ProRule" id="PRU00723"/>
    </source>
</evidence>
<name>A0ABY6RU03_PODCO</name>
<feature type="compositionally biased region" description="Low complexity" evidence="2">
    <location>
        <begin position="378"/>
        <end position="409"/>
    </location>
</feature>
<sequence>MAPRPFCYIVRPDTQRRTKTGQIQAVRGANVPLIAVDELPDWIEIYGVPREIPSEQTIGLQNLGLMSKNSEPYLVQLHQKVFAARREQYQGDDSRGQAIAVPSSSPAVPSSRPAVPSSRPAVPSSSPTASPTSHQATLPPQAHQVPVANTVPATNSPRQPPQAMSTAIPQTQAAPAAQPVQTSVPVHASVTQAPPPTSTVPAGLLTSRHAPKPPTATPAQSAPQPTTVQSPAIPCPPPPPPETPSSAPAPAPPAAASQPGAPAQQTVSITTTTATTTQPQPPLQPAPPGTSTSSPITITPAPQEPCLHYLKWGKCKFQPHCKHSHLITPASLVLAGFPSGSFPPWIKKRVSRLNNNNPSPPSQPSCPPYYPQRHHPYSSSSSSSSCSSSTTTTTSSDTHSLTSSSYSSSPRVRVAKRGTATKKVKKQERLLQEMQLRLENLTLKQKERELKVALMRQQQQLGLGLSGGSGGGYTINSLGGVVTATTTNSKKRLRLPRRENTPLDRQRKRVREETPEGGKFGVVVVMEEGKGKEVVEEVRKEESTETEKGVVLVEI</sequence>
<feature type="region of interest" description="Disordered" evidence="2">
    <location>
        <begin position="88"/>
        <end position="299"/>
    </location>
</feature>
<dbReference type="EMBL" id="LR026964">
    <property type="protein sequence ID" value="VBB71722.1"/>
    <property type="molecule type" value="Genomic_DNA"/>
</dbReference>
<feature type="compositionally biased region" description="Low complexity" evidence="2">
    <location>
        <begin position="166"/>
        <end position="186"/>
    </location>
</feature>
<dbReference type="PROSITE" id="PS50103">
    <property type="entry name" value="ZF_C3H1"/>
    <property type="match status" value="1"/>
</dbReference>
<keyword evidence="5" id="KW-1185">Reference proteome</keyword>
<feature type="compositionally biased region" description="Pro residues" evidence="2">
    <location>
        <begin position="233"/>
        <end position="253"/>
    </location>
</feature>
<evidence type="ECO:0000259" key="3">
    <source>
        <dbReference type="PROSITE" id="PS50103"/>
    </source>
</evidence>
<gene>
    <name evidence="4" type="ORF">PODCO_103720</name>
</gene>
<evidence type="ECO:0000313" key="4">
    <source>
        <dbReference type="EMBL" id="VBB71722.1"/>
    </source>
</evidence>
<feature type="compositionally biased region" description="Pro residues" evidence="2">
    <location>
        <begin position="279"/>
        <end position="288"/>
    </location>
</feature>